<keyword evidence="1" id="KW-0812">Transmembrane</keyword>
<feature type="transmembrane region" description="Helical" evidence="1">
    <location>
        <begin position="52"/>
        <end position="74"/>
    </location>
</feature>
<dbReference type="PANTHER" id="PTHR15868:SF0">
    <property type="entry name" value="SIMILAR TO RIKEN CDNA 6430571L13 GENE_ SIMILAR TO G20 PROTEIN"/>
    <property type="match status" value="1"/>
</dbReference>
<proteinExistence type="predicted"/>
<evidence type="ECO:0000313" key="2">
    <source>
        <dbReference type="Proteomes" id="UP000504606"/>
    </source>
</evidence>
<accession>A0A6J1TB46</accession>
<dbReference type="AlphaFoldDB" id="A0A6J1TB46"/>
<keyword evidence="1" id="KW-1133">Transmembrane helix</keyword>
<reference evidence="3" key="1">
    <citation type="submission" date="2025-08" db="UniProtKB">
        <authorList>
            <consortium name="RefSeq"/>
        </authorList>
    </citation>
    <scope>IDENTIFICATION</scope>
    <source>
        <tissue evidence="3">Whole organism</tissue>
    </source>
</reference>
<dbReference type="GeneID" id="113213201"/>
<dbReference type="PANTHER" id="PTHR15868">
    <property type="entry name" value="SIMILAR TO RIKEN CDNA 6430571L13 GENE, SIMILAR TO G20 PROTEIN"/>
    <property type="match status" value="1"/>
</dbReference>
<keyword evidence="1" id="KW-0472">Membrane</keyword>
<keyword evidence="2" id="KW-1185">Reference proteome</keyword>
<organism evidence="2 3">
    <name type="scientific">Frankliniella occidentalis</name>
    <name type="common">Western flower thrips</name>
    <name type="synonym">Euthrips occidentalis</name>
    <dbReference type="NCBI Taxonomy" id="133901"/>
    <lineage>
        <taxon>Eukaryota</taxon>
        <taxon>Metazoa</taxon>
        <taxon>Ecdysozoa</taxon>
        <taxon>Arthropoda</taxon>
        <taxon>Hexapoda</taxon>
        <taxon>Insecta</taxon>
        <taxon>Pterygota</taxon>
        <taxon>Neoptera</taxon>
        <taxon>Paraneoptera</taxon>
        <taxon>Thysanoptera</taxon>
        <taxon>Terebrantia</taxon>
        <taxon>Thripoidea</taxon>
        <taxon>Thripidae</taxon>
        <taxon>Frankliniella</taxon>
    </lineage>
</organism>
<name>A0A6J1TB46_FRAOC</name>
<dbReference type="KEGG" id="foc:113213201"/>
<protein>
    <submittedName>
        <fullName evidence="3">Small integral membrane protein 29-like</fullName>
    </submittedName>
</protein>
<dbReference type="RefSeq" id="XP_026287971.1">
    <property type="nucleotide sequence ID" value="XM_026432186.2"/>
</dbReference>
<evidence type="ECO:0000256" key="1">
    <source>
        <dbReference type="SAM" id="Phobius"/>
    </source>
</evidence>
<gene>
    <name evidence="3" type="primary">LOC113213201</name>
</gene>
<dbReference type="InterPro" id="IPR042351">
    <property type="entry name" value="C3orf18-like"/>
</dbReference>
<dbReference type="Proteomes" id="UP000504606">
    <property type="component" value="Unplaced"/>
</dbReference>
<sequence length="128" mass="14654">MISYSIQHSIDILKGVFNSTLDSVEVPSSTSRPTVHPLPEHDSQQQSGSLQFILVPLAAIAVLFLVSGLVILYLRKRRNNNLRHHLIPLYNFDSDDEEWETELLDDESEEISLRRGYKSMEFPLSNRS</sequence>
<evidence type="ECO:0000313" key="3">
    <source>
        <dbReference type="RefSeq" id="XP_026287971.1"/>
    </source>
</evidence>